<dbReference type="NCBIfam" id="TIGR02595">
    <property type="entry name" value="PEP_CTERM"/>
    <property type="match status" value="1"/>
</dbReference>
<organism evidence="4 5">
    <name type="scientific">Sphingomonas metalli</name>
    <dbReference type="NCBI Taxonomy" id="1779358"/>
    <lineage>
        <taxon>Bacteria</taxon>
        <taxon>Pseudomonadati</taxon>
        <taxon>Pseudomonadota</taxon>
        <taxon>Alphaproteobacteria</taxon>
        <taxon>Sphingomonadales</taxon>
        <taxon>Sphingomonadaceae</taxon>
        <taxon>Sphingomonas</taxon>
    </lineage>
</organism>
<dbReference type="Pfam" id="PF07589">
    <property type="entry name" value="PEP-CTERM"/>
    <property type="match status" value="1"/>
</dbReference>
<feature type="transmembrane region" description="Helical" evidence="1">
    <location>
        <begin position="147"/>
        <end position="164"/>
    </location>
</feature>
<evidence type="ECO:0000313" key="4">
    <source>
        <dbReference type="EMBL" id="GGB15248.1"/>
    </source>
</evidence>
<reference evidence="4" key="2">
    <citation type="submission" date="2020-09" db="EMBL/GenBank/DDBJ databases">
        <authorList>
            <person name="Sun Q."/>
            <person name="Zhou Y."/>
        </authorList>
    </citation>
    <scope>NUCLEOTIDE SEQUENCE</scope>
    <source>
        <strain evidence="4">CGMCC 1.15330</strain>
    </source>
</reference>
<reference evidence="4" key="1">
    <citation type="journal article" date="2014" name="Int. J. Syst. Evol. Microbiol.">
        <title>Complete genome sequence of Corynebacterium casei LMG S-19264T (=DSM 44701T), isolated from a smear-ripened cheese.</title>
        <authorList>
            <consortium name="US DOE Joint Genome Institute (JGI-PGF)"/>
            <person name="Walter F."/>
            <person name="Albersmeier A."/>
            <person name="Kalinowski J."/>
            <person name="Ruckert C."/>
        </authorList>
    </citation>
    <scope>NUCLEOTIDE SEQUENCE</scope>
    <source>
        <strain evidence="4">CGMCC 1.15330</strain>
    </source>
</reference>
<proteinExistence type="predicted"/>
<evidence type="ECO:0000256" key="1">
    <source>
        <dbReference type="SAM" id="Phobius"/>
    </source>
</evidence>
<comment type="caution">
    <text evidence="4">The sequence shown here is derived from an EMBL/GenBank/DDBJ whole genome shotgun (WGS) entry which is preliminary data.</text>
</comment>
<feature type="chain" id="PRO_5037137493" description="Ice-binding protein C-terminal domain-containing protein" evidence="2">
    <location>
        <begin position="22"/>
        <end position="174"/>
    </location>
</feature>
<keyword evidence="1" id="KW-1133">Transmembrane helix</keyword>
<protein>
    <recommendedName>
        <fullName evidence="3">Ice-binding protein C-terminal domain-containing protein</fullName>
    </recommendedName>
</protein>
<dbReference type="InterPro" id="IPR013424">
    <property type="entry name" value="Ice-binding_C"/>
</dbReference>
<sequence>MTILKAALCAAVAVCAAPASAATFTISAGNPAAGSLPAINNGQSNRFFQLDAFVEAASATTFSITLSTFDIACANSEFCTPIYPGGYIRDTVTYDVAAGGAQRLFQFSLPGTRAGGTDIQVLFSTTGSVPISFSNVSSRNTPLVPEPSTWALMLAGFGLTGYALRRRRARVAFA</sequence>
<keyword evidence="5" id="KW-1185">Reference proteome</keyword>
<name>A0A916SSB4_9SPHN</name>
<evidence type="ECO:0000259" key="3">
    <source>
        <dbReference type="Pfam" id="PF07589"/>
    </source>
</evidence>
<keyword evidence="2" id="KW-0732">Signal</keyword>
<keyword evidence="1" id="KW-0472">Membrane</keyword>
<dbReference type="RefSeq" id="WP_188656656.1">
    <property type="nucleotide sequence ID" value="NZ_BMIH01000001.1"/>
</dbReference>
<dbReference type="NCBIfam" id="NF035944">
    <property type="entry name" value="PEPxxWA-CTERM"/>
    <property type="match status" value="1"/>
</dbReference>
<keyword evidence="1" id="KW-0812">Transmembrane</keyword>
<dbReference type="Proteomes" id="UP000623067">
    <property type="component" value="Unassembled WGS sequence"/>
</dbReference>
<evidence type="ECO:0000313" key="5">
    <source>
        <dbReference type="Proteomes" id="UP000623067"/>
    </source>
</evidence>
<gene>
    <name evidence="4" type="ORF">GCM10011380_00850</name>
</gene>
<dbReference type="EMBL" id="BMIH01000001">
    <property type="protein sequence ID" value="GGB15248.1"/>
    <property type="molecule type" value="Genomic_DNA"/>
</dbReference>
<feature type="domain" description="Ice-binding protein C-terminal" evidence="3">
    <location>
        <begin position="144"/>
        <end position="167"/>
    </location>
</feature>
<evidence type="ECO:0000256" key="2">
    <source>
        <dbReference type="SAM" id="SignalP"/>
    </source>
</evidence>
<dbReference type="AlphaFoldDB" id="A0A916SSB4"/>
<accession>A0A916SSB4</accession>
<feature type="signal peptide" evidence="2">
    <location>
        <begin position="1"/>
        <end position="21"/>
    </location>
</feature>